<reference evidence="1 2" key="1">
    <citation type="submission" date="2021-03" db="EMBL/GenBank/DDBJ databases">
        <authorList>
            <person name="King G.J."/>
            <person name="Bancroft I."/>
            <person name="Baten A."/>
            <person name="Bloomfield J."/>
            <person name="Borpatragohain P."/>
            <person name="He Z."/>
            <person name="Irish N."/>
            <person name="Irwin J."/>
            <person name="Liu K."/>
            <person name="Mauleon R.P."/>
            <person name="Moore J."/>
            <person name="Morris R."/>
            <person name="Ostergaard L."/>
            <person name="Wang B."/>
            <person name="Wells R."/>
        </authorList>
    </citation>
    <scope>NUCLEOTIDE SEQUENCE [LARGE SCALE GENOMIC DNA]</scope>
    <source>
        <strain evidence="1">R-o-18</strain>
        <tissue evidence="1">Leaf</tissue>
    </source>
</reference>
<evidence type="ECO:0000313" key="2">
    <source>
        <dbReference type="Proteomes" id="UP000823674"/>
    </source>
</evidence>
<organism evidence="1 2">
    <name type="scientific">Brassica rapa subsp. trilocularis</name>
    <dbReference type="NCBI Taxonomy" id="1813537"/>
    <lineage>
        <taxon>Eukaryota</taxon>
        <taxon>Viridiplantae</taxon>
        <taxon>Streptophyta</taxon>
        <taxon>Embryophyta</taxon>
        <taxon>Tracheophyta</taxon>
        <taxon>Spermatophyta</taxon>
        <taxon>Magnoliopsida</taxon>
        <taxon>eudicotyledons</taxon>
        <taxon>Gunneridae</taxon>
        <taxon>Pentapetalae</taxon>
        <taxon>rosids</taxon>
        <taxon>malvids</taxon>
        <taxon>Brassicales</taxon>
        <taxon>Brassicaceae</taxon>
        <taxon>Brassiceae</taxon>
        <taxon>Brassica</taxon>
    </lineage>
</organism>
<comment type="caution">
    <text evidence="1">The sequence shown here is derived from an EMBL/GenBank/DDBJ whole genome shotgun (WGS) entry which is preliminary data.</text>
</comment>
<keyword evidence="2" id="KW-1185">Reference proteome</keyword>
<name>A0ABQ7NXH2_BRACM</name>
<evidence type="ECO:0000313" key="1">
    <source>
        <dbReference type="EMBL" id="KAG5414404.1"/>
    </source>
</evidence>
<evidence type="ECO:0008006" key="3">
    <source>
        <dbReference type="Google" id="ProtNLM"/>
    </source>
</evidence>
<gene>
    <name evidence="1" type="primary">A01g503860.1_BraROA</name>
    <name evidence="1" type="ORF">IGI04_001971</name>
</gene>
<feature type="non-terminal residue" evidence="1">
    <location>
        <position position="1"/>
    </location>
</feature>
<sequence length="185" mass="21238">DNFHNILSYLIRRFFGTKPIFKESQLNKESLRLGFTRKSSRRRNGFQPNHEAAFFRINHGLRDGFIRFPGRPKSEELVKEIPRCNQFLTIGQTDIVYGKSPTNSIWFDPELSMEAMRLISTIPKTSQTSLAAPASRGSDGSSFTPTFHIWQHVHLMPLRSLFKLSLKTNSHIIHQGTSRSYQGDS</sequence>
<dbReference type="Proteomes" id="UP000823674">
    <property type="component" value="Chromosome A01"/>
</dbReference>
<proteinExistence type="predicted"/>
<protein>
    <recommendedName>
        <fullName evidence="3">Maturase K</fullName>
    </recommendedName>
</protein>
<dbReference type="EMBL" id="JADBGQ010000001">
    <property type="protein sequence ID" value="KAG5414404.1"/>
    <property type="molecule type" value="Genomic_DNA"/>
</dbReference>
<accession>A0ABQ7NXH2</accession>